<gene>
    <name evidence="1" type="ORF">FA95DRAFT_1597595</name>
</gene>
<protein>
    <submittedName>
        <fullName evidence="1">Uncharacterized protein</fullName>
    </submittedName>
</protein>
<comment type="caution">
    <text evidence="1">The sequence shown here is derived from an EMBL/GenBank/DDBJ whole genome shotgun (WGS) entry which is preliminary data.</text>
</comment>
<organism evidence="1 2">
    <name type="scientific">Auriscalpium vulgare</name>
    <dbReference type="NCBI Taxonomy" id="40419"/>
    <lineage>
        <taxon>Eukaryota</taxon>
        <taxon>Fungi</taxon>
        <taxon>Dikarya</taxon>
        <taxon>Basidiomycota</taxon>
        <taxon>Agaricomycotina</taxon>
        <taxon>Agaricomycetes</taxon>
        <taxon>Russulales</taxon>
        <taxon>Auriscalpiaceae</taxon>
        <taxon>Auriscalpium</taxon>
    </lineage>
</organism>
<evidence type="ECO:0000313" key="1">
    <source>
        <dbReference type="EMBL" id="KAI0044146.1"/>
    </source>
</evidence>
<dbReference type="Proteomes" id="UP000814033">
    <property type="component" value="Unassembled WGS sequence"/>
</dbReference>
<accession>A0ACB8RKH9</accession>
<reference evidence="1" key="2">
    <citation type="journal article" date="2022" name="New Phytol.">
        <title>Evolutionary transition to the ectomycorrhizal habit in the genomes of a hyperdiverse lineage of mushroom-forming fungi.</title>
        <authorList>
            <person name="Looney B."/>
            <person name="Miyauchi S."/>
            <person name="Morin E."/>
            <person name="Drula E."/>
            <person name="Courty P.E."/>
            <person name="Kohler A."/>
            <person name="Kuo A."/>
            <person name="LaButti K."/>
            <person name="Pangilinan J."/>
            <person name="Lipzen A."/>
            <person name="Riley R."/>
            <person name="Andreopoulos W."/>
            <person name="He G."/>
            <person name="Johnson J."/>
            <person name="Nolan M."/>
            <person name="Tritt A."/>
            <person name="Barry K.W."/>
            <person name="Grigoriev I.V."/>
            <person name="Nagy L.G."/>
            <person name="Hibbett D."/>
            <person name="Henrissat B."/>
            <person name="Matheny P.B."/>
            <person name="Labbe J."/>
            <person name="Martin F.M."/>
        </authorList>
    </citation>
    <scope>NUCLEOTIDE SEQUENCE</scope>
    <source>
        <strain evidence="1">FP105234-sp</strain>
    </source>
</reference>
<dbReference type="EMBL" id="MU275993">
    <property type="protein sequence ID" value="KAI0044146.1"/>
    <property type="molecule type" value="Genomic_DNA"/>
</dbReference>
<evidence type="ECO:0000313" key="2">
    <source>
        <dbReference type="Proteomes" id="UP000814033"/>
    </source>
</evidence>
<name>A0ACB8RKH9_9AGAM</name>
<keyword evidence="2" id="KW-1185">Reference proteome</keyword>
<sequence length="299" mass="32158">MTPTRPAPTVSDYVAQDCPFQSNIDLPRQGRRAWRRLDGTVYGVPVAVGEHHARRRLGGHLLAQVQTRGMYAVMFLEGESYVFGQVEATVTNTTALVAVVHKLVDPSGPHEPSHRASSSPAPSAPSWLAHLHRTNAEVSGGTAYGASNGTRRRCCCVRCAAIGDRVTALRGMKRVGVILRSSKLMVCVPVAEERQSRVHPQAIPWTVVVDAASEFLCAPAVSYTDWTRKLNSACRTSTVNAGALKNSPVSKPSRSSQGCARRVFCTKMGSGSLGDAAIFGKEAGERWEGYWPSTGLLAT</sequence>
<reference evidence="1" key="1">
    <citation type="submission" date="2021-02" db="EMBL/GenBank/DDBJ databases">
        <authorList>
            <consortium name="DOE Joint Genome Institute"/>
            <person name="Ahrendt S."/>
            <person name="Looney B.P."/>
            <person name="Miyauchi S."/>
            <person name="Morin E."/>
            <person name="Drula E."/>
            <person name="Courty P.E."/>
            <person name="Chicoki N."/>
            <person name="Fauchery L."/>
            <person name="Kohler A."/>
            <person name="Kuo A."/>
            <person name="Labutti K."/>
            <person name="Pangilinan J."/>
            <person name="Lipzen A."/>
            <person name="Riley R."/>
            <person name="Andreopoulos W."/>
            <person name="He G."/>
            <person name="Johnson J."/>
            <person name="Barry K.W."/>
            <person name="Grigoriev I.V."/>
            <person name="Nagy L."/>
            <person name="Hibbett D."/>
            <person name="Henrissat B."/>
            <person name="Matheny P.B."/>
            <person name="Labbe J."/>
            <person name="Martin F."/>
        </authorList>
    </citation>
    <scope>NUCLEOTIDE SEQUENCE</scope>
    <source>
        <strain evidence="1">FP105234-sp</strain>
    </source>
</reference>
<proteinExistence type="predicted"/>